<gene>
    <name evidence="2" type="ORF">EAT49_02820</name>
</gene>
<dbReference type="EMBL" id="RDRB01000001">
    <property type="protein sequence ID" value="ROU04337.1"/>
    <property type="molecule type" value="Genomic_DNA"/>
</dbReference>
<name>A0A3N2RA97_9RHOB</name>
<dbReference type="SUPFAM" id="SSF53756">
    <property type="entry name" value="UDP-Glycosyltransferase/glycogen phosphorylase"/>
    <property type="match status" value="1"/>
</dbReference>
<dbReference type="OrthoDB" id="7186565at2"/>
<dbReference type="GO" id="GO:0016758">
    <property type="term" value="F:hexosyltransferase activity"/>
    <property type="evidence" value="ECO:0007669"/>
    <property type="project" value="InterPro"/>
</dbReference>
<organism evidence="2 3">
    <name type="scientific">Histidinibacterium lentulum</name>
    <dbReference type="NCBI Taxonomy" id="2480588"/>
    <lineage>
        <taxon>Bacteria</taxon>
        <taxon>Pseudomonadati</taxon>
        <taxon>Pseudomonadota</taxon>
        <taxon>Alphaproteobacteria</taxon>
        <taxon>Rhodobacterales</taxon>
        <taxon>Paracoccaceae</taxon>
        <taxon>Histidinibacterium</taxon>
    </lineage>
</organism>
<evidence type="ECO:0000259" key="1">
    <source>
        <dbReference type="Pfam" id="PF04101"/>
    </source>
</evidence>
<reference evidence="2 3" key="1">
    <citation type="submission" date="2018-10" db="EMBL/GenBank/DDBJ databases">
        <title>Histidinibacterium lentulum gen. nov., sp. nov., a marine bacterium from the culture broth of Picochlorum sp. 122.</title>
        <authorList>
            <person name="Wang G."/>
        </authorList>
    </citation>
    <scope>NUCLEOTIDE SEQUENCE [LARGE SCALE GENOMIC DNA]</scope>
    <source>
        <strain evidence="2 3">B17</strain>
    </source>
</reference>
<evidence type="ECO:0000313" key="2">
    <source>
        <dbReference type="EMBL" id="ROU04337.1"/>
    </source>
</evidence>
<dbReference type="RefSeq" id="WP_123640743.1">
    <property type="nucleotide sequence ID" value="NZ_ML119081.1"/>
</dbReference>
<sequence>MIFATVGTQLPFDRLLLSLDSWAAGRPDIPVLAQTGTSRLRFQNIATVGHVSQAEFRARMTEARVVVGHAGMGTILTAAELGKPLILMPRLARYGEHRNDHQLDTLREMARLSNVTVARSEEELHAQLDSALAGDFEADRRRDLVTAVATRPLLDFVREFVWKDRPVSGHADATTPRAAA</sequence>
<dbReference type="Proteomes" id="UP000268016">
    <property type="component" value="Unassembled WGS sequence"/>
</dbReference>
<dbReference type="Pfam" id="PF04101">
    <property type="entry name" value="Glyco_tran_28_C"/>
    <property type="match status" value="1"/>
</dbReference>
<protein>
    <recommendedName>
        <fullName evidence="1">Glycosyl transferase family 28 C-terminal domain-containing protein</fullName>
    </recommendedName>
</protein>
<evidence type="ECO:0000313" key="3">
    <source>
        <dbReference type="Proteomes" id="UP000268016"/>
    </source>
</evidence>
<keyword evidence="3" id="KW-1185">Reference proteome</keyword>
<dbReference type="InterPro" id="IPR007235">
    <property type="entry name" value="Glyco_trans_28_C"/>
</dbReference>
<proteinExistence type="predicted"/>
<dbReference type="Gene3D" id="3.40.50.2000">
    <property type="entry name" value="Glycogen Phosphorylase B"/>
    <property type="match status" value="1"/>
</dbReference>
<feature type="domain" description="Glycosyl transferase family 28 C-terminal" evidence="1">
    <location>
        <begin position="1"/>
        <end position="132"/>
    </location>
</feature>
<accession>A0A3N2RA97</accession>
<comment type="caution">
    <text evidence="2">The sequence shown here is derived from an EMBL/GenBank/DDBJ whole genome shotgun (WGS) entry which is preliminary data.</text>
</comment>
<dbReference type="AlphaFoldDB" id="A0A3N2RA97"/>